<dbReference type="PANTHER" id="PTHR36539">
    <property type="entry name" value="ETHANOLAMINE UTILIZATION PROTEIN EUTN"/>
    <property type="match status" value="1"/>
</dbReference>
<evidence type="ECO:0000256" key="1">
    <source>
        <dbReference type="ARBA" id="ARBA00024322"/>
    </source>
</evidence>
<dbReference type="Proteomes" id="UP000777784">
    <property type="component" value="Unassembled WGS sequence"/>
</dbReference>
<sequence>MRTGLVLGNLVAEIRHPDLAGLKLLWVEGLDIDGRATGKRELAVDCVDAGAGDRVLIFDEGNGAAQILKRSRGAIRTLIVGVVDAMERTAEVPEINSSPK</sequence>
<evidence type="ECO:0000313" key="4">
    <source>
        <dbReference type="Proteomes" id="UP000777784"/>
    </source>
</evidence>
<protein>
    <submittedName>
        <fullName evidence="3">EutN/CcmL family microcompartment protein</fullName>
    </submittedName>
</protein>
<evidence type="ECO:0000313" key="3">
    <source>
        <dbReference type="EMBL" id="MBU2693422.1"/>
    </source>
</evidence>
<dbReference type="Gene3D" id="2.40.50.220">
    <property type="entry name" value="EutN/Ccml"/>
    <property type="match status" value="1"/>
</dbReference>
<accession>A0A948S171</accession>
<keyword evidence="2" id="KW-1283">Bacterial microcompartment</keyword>
<reference evidence="3" key="1">
    <citation type="submission" date="2021-05" db="EMBL/GenBank/DDBJ databases">
        <title>Energy efficiency and biological interactions define the core microbiome of deep oligotrophic groundwater.</title>
        <authorList>
            <person name="Mehrshad M."/>
            <person name="Lopez-Fernandez M."/>
            <person name="Bell E."/>
            <person name="Bernier-Latmani R."/>
            <person name="Bertilsson S."/>
            <person name="Dopson M."/>
        </authorList>
    </citation>
    <scope>NUCLEOTIDE SEQUENCE</scope>
    <source>
        <strain evidence="3">Modern_marine.mb.64</strain>
    </source>
</reference>
<dbReference type="PANTHER" id="PTHR36539:SF1">
    <property type="entry name" value="BACTERIAL MICROCOMPARTMENT SHELL VERTEX PROTEIN EUTN"/>
    <property type="match status" value="1"/>
</dbReference>
<dbReference type="PROSITE" id="PS51932">
    <property type="entry name" value="BMV"/>
    <property type="match status" value="1"/>
</dbReference>
<dbReference type="InterPro" id="IPR004992">
    <property type="entry name" value="EutN_CcmL"/>
</dbReference>
<organism evidence="3 4">
    <name type="scientific">Eiseniibacteriota bacterium</name>
    <dbReference type="NCBI Taxonomy" id="2212470"/>
    <lineage>
        <taxon>Bacteria</taxon>
        <taxon>Candidatus Eiseniibacteriota</taxon>
    </lineage>
</organism>
<dbReference type="GO" id="GO:0031469">
    <property type="term" value="C:bacterial microcompartment"/>
    <property type="evidence" value="ECO:0007669"/>
    <property type="project" value="UniProtKB-SubCell"/>
</dbReference>
<evidence type="ECO:0000256" key="2">
    <source>
        <dbReference type="ARBA" id="ARBA00024446"/>
    </source>
</evidence>
<dbReference type="InterPro" id="IPR036677">
    <property type="entry name" value="EutN_CcmL_sf"/>
</dbReference>
<dbReference type="SUPFAM" id="SSF159133">
    <property type="entry name" value="EutN/CcmL-like"/>
    <property type="match status" value="1"/>
</dbReference>
<proteinExistence type="predicted"/>
<gene>
    <name evidence="3" type="ORF">KJ970_21095</name>
</gene>
<dbReference type="Pfam" id="PF03319">
    <property type="entry name" value="EutN_CcmL"/>
    <property type="match status" value="1"/>
</dbReference>
<dbReference type="AlphaFoldDB" id="A0A948S171"/>
<comment type="caution">
    <text evidence="3">The sequence shown here is derived from an EMBL/GenBank/DDBJ whole genome shotgun (WGS) entry which is preliminary data.</text>
</comment>
<name>A0A948S171_UNCEI</name>
<comment type="subcellular location">
    <subcellularLocation>
        <location evidence="1">Bacterial microcompartment</location>
    </subcellularLocation>
</comment>
<dbReference type="EMBL" id="JAHJDP010000119">
    <property type="protein sequence ID" value="MBU2693422.1"/>
    <property type="molecule type" value="Genomic_DNA"/>
</dbReference>